<accession>A0A1F5N482</accession>
<dbReference type="Gene3D" id="3.30.1330.100">
    <property type="entry name" value="CofE-like"/>
    <property type="match status" value="1"/>
</dbReference>
<dbReference type="STRING" id="1797794.A3H40_04330"/>
<evidence type="ECO:0000313" key="2">
    <source>
        <dbReference type="EMBL" id="OGE72444.1"/>
    </source>
</evidence>
<name>A0A1F5N482_9BACT</name>
<dbReference type="PANTHER" id="PTHR47917">
    <property type="match status" value="1"/>
</dbReference>
<dbReference type="GO" id="GO:0052618">
    <property type="term" value="F:coenzyme F420-0:L-glutamate ligase activity"/>
    <property type="evidence" value="ECO:0007669"/>
    <property type="project" value="TreeGrafter"/>
</dbReference>
<dbReference type="EMBL" id="MFDV01000008">
    <property type="protein sequence ID" value="OGE72444.1"/>
    <property type="molecule type" value="Genomic_DNA"/>
</dbReference>
<dbReference type="AlphaFoldDB" id="A0A1F5N482"/>
<dbReference type="SUPFAM" id="SSF144010">
    <property type="entry name" value="CofE-like"/>
    <property type="match status" value="1"/>
</dbReference>
<dbReference type="Proteomes" id="UP000177057">
    <property type="component" value="Unassembled WGS sequence"/>
</dbReference>
<dbReference type="PANTHER" id="PTHR47917:SF1">
    <property type="entry name" value="COENZYME F420:L-GLUTAMATE LIGASE"/>
    <property type="match status" value="1"/>
</dbReference>
<feature type="domain" description="Coenzyme F420:L-glutamate ligase-like" evidence="1">
    <location>
        <begin position="13"/>
        <end position="205"/>
    </location>
</feature>
<dbReference type="InterPro" id="IPR002847">
    <property type="entry name" value="F420-0_gamma-glut_ligase-dom"/>
</dbReference>
<reference evidence="2 3" key="1">
    <citation type="journal article" date="2016" name="Nat. Commun.">
        <title>Thousands of microbial genomes shed light on interconnected biogeochemical processes in an aquifer system.</title>
        <authorList>
            <person name="Anantharaman K."/>
            <person name="Brown C.T."/>
            <person name="Hug L.A."/>
            <person name="Sharon I."/>
            <person name="Castelle C.J."/>
            <person name="Probst A.J."/>
            <person name="Thomas B.C."/>
            <person name="Singh A."/>
            <person name="Wilkins M.J."/>
            <person name="Karaoz U."/>
            <person name="Brodie E.L."/>
            <person name="Williams K.H."/>
            <person name="Hubbard S.S."/>
            <person name="Banfield J.F."/>
        </authorList>
    </citation>
    <scope>NUCLEOTIDE SEQUENCE [LARGE SCALE GENOMIC DNA]</scope>
</reference>
<sequence length="247" mass="27835">MLVQAIKTRKFLPPKDNLWELLSANIKILNESSVVAVTSKVVSISEGRCIPFSEITKDELAIKEADKYIPREMSPGGWILHTIKNNMLIASSGVDESNGANYYILWPEKPQRSAKKIWEFLRKKFRVKNLGIIITDSRLIPLRRGVVGIAIGYFGLKPLKDYRGTPDLFGREFRMETSNLADSLATAAVLEMGEGAESQPIAIISDVPDLKFSTKDESNALTINEKEDMFYPFLFSVKWKKGKSGRY</sequence>
<organism evidence="2 3">
    <name type="scientific">Candidatus Daviesbacteria bacterium RIFCSPLOWO2_02_FULL_38_15</name>
    <dbReference type="NCBI Taxonomy" id="1797794"/>
    <lineage>
        <taxon>Bacteria</taxon>
        <taxon>Candidatus Daviesiibacteriota</taxon>
    </lineage>
</organism>
<proteinExistence type="predicted"/>
<protein>
    <recommendedName>
        <fullName evidence="1">Coenzyme F420:L-glutamate ligase-like domain-containing protein</fullName>
    </recommendedName>
</protein>
<evidence type="ECO:0000313" key="3">
    <source>
        <dbReference type="Proteomes" id="UP000177057"/>
    </source>
</evidence>
<dbReference type="Pfam" id="PF01996">
    <property type="entry name" value="F420_ligase"/>
    <property type="match status" value="1"/>
</dbReference>
<comment type="caution">
    <text evidence="2">The sequence shown here is derived from an EMBL/GenBank/DDBJ whole genome shotgun (WGS) entry which is preliminary data.</text>
</comment>
<evidence type="ECO:0000259" key="1">
    <source>
        <dbReference type="Pfam" id="PF01996"/>
    </source>
</evidence>
<gene>
    <name evidence="2" type="ORF">A3H40_04330</name>
</gene>